<proteinExistence type="predicted"/>
<sequence length="564" mass="63282">MGAIKFENDESGTSKWALQRPAINREIEGYASECSINRGERISFYINTAAPEFTLRLFRMGWYNGLGGRDYGIQVTMPGTLQTIPVRDAETGLVECDWSVSYELQTSKEWCTGVYVAKLEESETQKQSYIIFVLRDDSASPDILFQLPMTTYQAYNYWGGKNLYESGSGSDTHWGSISGKPATKLSFNRPYAASNNLKAAFGMGAGDFFANTRPVTTHNYPISSAGWDYNMVRWLEKNGYDIGYSTSLDTHIRGQALHKPKIFLAHGHDEYWSHEMRANVTLARDKGTHLAFISSNTMFWQIRFEDSIAHNKPYKTLVCYKESELDPVKGKKSTVNFRDIPEQGSEASLIGVNYILDPVVDDITIANAAHWIFDNTGLKNGDKLKGLLGYEIDALSENSPPNITVLAASVSQNRDKSDYPRIIKYMMVKILKISVQPLERTLKIPKTFGIVLIVLILVLALLLSWQTLIKLGVEVLLAAAAFIATVFLIWFLKIINSGKVTSHMTIYKAESNAFVFATGSMQWVWGLDDFNAPHLRKDYSNKAVEIATRNLFKKLGALPHASKN</sequence>
<keyword evidence="4" id="KW-1185">Reference proteome</keyword>
<feature type="transmembrane region" description="Helical" evidence="1">
    <location>
        <begin position="475"/>
        <end position="495"/>
    </location>
</feature>
<reference evidence="3 4" key="1">
    <citation type="submission" date="2019-05" db="EMBL/GenBank/DDBJ databases">
        <title>Genome sequencing of F202Z8.</title>
        <authorList>
            <person name="Kwon Y.M."/>
        </authorList>
    </citation>
    <scope>NUCLEOTIDE SEQUENCE [LARGE SCALE GENOMIC DNA]</scope>
    <source>
        <strain evidence="3 4">F202Z8</strain>
    </source>
</reference>
<evidence type="ECO:0000313" key="3">
    <source>
        <dbReference type="EMBL" id="QCW99653.1"/>
    </source>
</evidence>
<dbReference type="Pfam" id="PF20254">
    <property type="entry name" value="DMFA2_C"/>
    <property type="match status" value="1"/>
</dbReference>
<accession>A0A5B7SSL3</accession>
<dbReference type="KEGG" id="asag:FGM00_05900"/>
<keyword evidence="1" id="KW-0812">Transmembrane</keyword>
<organism evidence="3 4">
    <name type="scientific">Aggregatimonas sangjinii</name>
    <dbReference type="NCBI Taxonomy" id="2583587"/>
    <lineage>
        <taxon>Bacteria</taxon>
        <taxon>Pseudomonadati</taxon>
        <taxon>Bacteroidota</taxon>
        <taxon>Flavobacteriia</taxon>
        <taxon>Flavobacteriales</taxon>
        <taxon>Flavobacteriaceae</taxon>
        <taxon>Aggregatimonas</taxon>
    </lineage>
</organism>
<dbReference type="OrthoDB" id="505641at2"/>
<gene>
    <name evidence="3" type="ORF">FGM00_05900</name>
</gene>
<evidence type="ECO:0000313" key="4">
    <source>
        <dbReference type="Proteomes" id="UP000310017"/>
    </source>
</evidence>
<dbReference type="RefSeq" id="WP_138852006.1">
    <property type="nucleotide sequence ID" value="NZ_CP040710.1"/>
</dbReference>
<dbReference type="Proteomes" id="UP000310017">
    <property type="component" value="Chromosome"/>
</dbReference>
<dbReference type="EMBL" id="CP040710">
    <property type="protein sequence ID" value="QCW99653.1"/>
    <property type="molecule type" value="Genomic_DNA"/>
</dbReference>
<dbReference type="AlphaFoldDB" id="A0A5B7SSL3"/>
<name>A0A5B7SSL3_9FLAO</name>
<keyword evidence="1" id="KW-1133">Transmembrane helix</keyword>
<keyword evidence="1" id="KW-0472">Membrane</keyword>
<feature type="domain" description="N,N-dimethylformamidase beta subunit-like C-terminal" evidence="2">
    <location>
        <begin position="55"/>
        <end position="531"/>
    </location>
</feature>
<feature type="transmembrane region" description="Helical" evidence="1">
    <location>
        <begin position="448"/>
        <end position="469"/>
    </location>
</feature>
<dbReference type="InterPro" id="IPR046540">
    <property type="entry name" value="DMFA2_C"/>
</dbReference>
<protein>
    <recommendedName>
        <fullName evidence="2">N,N-dimethylformamidase beta subunit-like C-terminal domain-containing protein</fullName>
    </recommendedName>
</protein>
<evidence type="ECO:0000259" key="2">
    <source>
        <dbReference type="Pfam" id="PF20254"/>
    </source>
</evidence>
<evidence type="ECO:0000256" key="1">
    <source>
        <dbReference type="SAM" id="Phobius"/>
    </source>
</evidence>